<dbReference type="InterPro" id="IPR000672">
    <property type="entry name" value="THF_DH/CycHdrlase"/>
</dbReference>
<evidence type="ECO:0000256" key="10">
    <source>
        <dbReference type="ARBA" id="ARBA00023167"/>
    </source>
</evidence>
<keyword evidence="3 12" id="KW-0554">One-carbon metabolism</keyword>
<dbReference type="CDD" id="cd01080">
    <property type="entry name" value="NAD_bind_m-THF_DH_Cyclohyd"/>
    <property type="match status" value="1"/>
</dbReference>
<dbReference type="STRING" id="679897.HMU06450"/>
<dbReference type="NCBIfam" id="NF010787">
    <property type="entry name" value="PRK14191.1"/>
    <property type="match status" value="1"/>
</dbReference>
<dbReference type="InterPro" id="IPR020631">
    <property type="entry name" value="THF_DH/CycHdrlase_NAD-bd_dom"/>
</dbReference>
<dbReference type="HAMAP" id="MF_01576">
    <property type="entry name" value="THF_DHG_CYH"/>
    <property type="match status" value="1"/>
</dbReference>
<dbReference type="EMBL" id="FN555004">
    <property type="protein sequence ID" value="CBG39903.1"/>
    <property type="molecule type" value="Genomic_DNA"/>
</dbReference>
<evidence type="ECO:0000259" key="14">
    <source>
        <dbReference type="Pfam" id="PF02882"/>
    </source>
</evidence>
<comment type="catalytic activity">
    <reaction evidence="12">
        <text>(6R)-5,10-methenyltetrahydrofolate + H2O = (6R)-10-formyltetrahydrofolate + H(+)</text>
        <dbReference type="Rhea" id="RHEA:23700"/>
        <dbReference type="ChEBI" id="CHEBI:15377"/>
        <dbReference type="ChEBI" id="CHEBI:15378"/>
        <dbReference type="ChEBI" id="CHEBI:57455"/>
        <dbReference type="ChEBI" id="CHEBI:195366"/>
        <dbReference type="EC" id="3.5.4.9"/>
    </reaction>
</comment>
<dbReference type="PRINTS" id="PR00085">
    <property type="entry name" value="THFDHDRGNASE"/>
</dbReference>
<gene>
    <name evidence="12 15" type="primary">folD</name>
    <name evidence="15" type="ordered locus">HMU06450</name>
</gene>
<evidence type="ECO:0000256" key="2">
    <source>
        <dbReference type="ARBA" id="ARBA00011738"/>
    </source>
</evidence>
<keyword evidence="16" id="KW-1185">Reference proteome</keyword>
<dbReference type="SUPFAM" id="SSF53223">
    <property type="entry name" value="Aminoacid dehydrogenase-like, N-terminal domain"/>
    <property type="match status" value="1"/>
</dbReference>
<evidence type="ECO:0000256" key="5">
    <source>
        <dbReference type="ARBA" id="ARBA00022755"/>
    </source>
</evidence>
<dbReference type="GO" id="GO:0035999">
    <property type="term" value="P:tetrahydrofolate interconversion"/>
    <property type="evidence" value="ECO:0007669"/>
    <property type="project" value="UniProtKB-UniRule"/>
</dbReference>
<keyword evidence="5 12" id="KW-0658">Purine biosynthesis</keyword>
<keyword evidence="6 12" id="KW-0378">Hydrolase</keyword>
<keyword evidence="8 12" id="KW-0560">Oxidoreductase</keyword>
<keyword evidence="4 12" id="KW-0028">Amino-acid biosynthesis</keyword>
<proteinExistence type="inferred from homology"/>
<evidence type="ECO:0000256" key="6">
    <source>
        <dbReference type="ARBA" id="ARBA00022801"/>
    </source>
</evidence>
<dbReference type="Proteomes" id="UP000001522">
    <property type="component" value="Chromosome"/>
</dbReference>
<dbReference type="PANTHER" id="PTHR48099">
    <property type="entry name" value="C-1-TETRAHYDROFOLATE SYNTHASE, CYTOPLASMIC-RELATED"/>
    <property type="match status" value="1"/>
</dbReference>
<dbReference type="PANTHER" id="PTHR48099:SF5">
    <property type="entry name" value="C-1-TETRAHYDROFOLATE SYNTHASE, CYTOPLASMIC"/>
    <property type="match status" value="1"/>
</dbReference>
<evidence type="ECO:0000256" key="7">
    <source>
        <dbReference type="ARBA" id="ARBA00022857"/>
    </source>
</evidence>
<dbReference type="AlphaFoldDB" id="D3UHD1"/>
<dbReference type="KEGG" id="hms:HMU06450"/>
<comment type="function">
    <text evidence="12">Catalyzes the oxidation of 5,10-methylenetetrahydrofolate to 5,10-methenyltetrahydrofolate and then the hydrolysis of 5,10-methenyltetrahydrofolate to 10-formyltetrahydrofolate.</text>
</comment>
<dbReference type="Gene3D" id="3.40.50.10860">
    <property type="entry name" value="Leucine Dehydrogenase, chain A, domain 1"/>
    <property type="match status" value="1"/>
</dbReference>
<dbReference type="GO" id="GO:0006164">
    <property type="term" value="P:purine nucleotide biosynthetic process"/>
    <property type="evidence" value="ECO:0007669"/>
    <property type="project" value="UniProtKB-KW"/>
</dbReference>
<dbReference type="PROSITE" id="PS00766">
    <property type="entry name" value="THF_DHG_CYH_1"/>
    <property type="match status" value="1"/>
</dbReference>
<dbReference type="GO" id="GO:0004488">
    <property type="term" value="F:methylenetetrahydrofolate dehydrogenase (NADP+) activity"/>
    <property type="evidence" value="ECO:0007669"/>
    <property type="project" value="UniProtKB-UniRule"/>
</dbReference>
<evidence type="ECO:0000256" key="1">
    <source>
        <dbReference type="ARBA" id="ARBA00004777"/>
    </source>
</evidence>
<accession>D3UHD1</accession>
<feature type="domain" description="Tetrahydrofolate dehydrogenase/cyclohydrolase catalytic" evidence="13">
    <location>
        <begin position="4"/>
        <end position="118"/>
    </location>
</feature>
<feature type="binding site" evidence="12">
    <location>
        <position position="229"/>
    </location>
    <ligand>
        <name>NADP(+)</name>
        <dbReference type="ChEBI" id="CHEBI:58349"/>
    </ligand>
</feature>
<dbReference type="InterPro" id="IPR020630">
    <property type="entry name" value="THF_DH/CycHdrlase_cat_dom"/>
</dbReference>
<dbReference type="InterPro" id="IPR020867">
    <property type="entry name" value="THF_DH/CycHdrlase_CS"/>
</dbReference>
<evidence type="ECO:0000256" key="9">
    <source>
        <dbReference type="ARBA" id="ARBA00023102"/>
    </source>
</evidence>
<dbReference type="FunFam" id="3.40.50.10860:FF:000005">
    <property type="entry name" value="C-1-tetrahydrofolate synthase, cytoplasmic, putative"/>
    <property type="match status" value="1"/>
</dbReference>
<dbReference type="GO" id="GO:0004477">
    <property type="term" value="F:methenyltetrahydrofolate cyclohydrolase activity"/>
    <property type="evidence" value="ECO:0007669"/>
    <property type="project" value="UniProtKB-UniRule"/>
</dbReference>
<evidence type="ECO:0000256" key="11">
    <source>
        <dbReference type="ARBA" id="ARBA00023268"/>
    </source>
</evidence>
<keyword evidence="11 12" id="KW-0511">Multifunctional enzyme</keyword>
<evidence type="ECO:0000256" key="4">
    <source>
        <dbReference type="ARBA" id="ARBA00022605"/>
    </source>
</evidence>
<comment type="subunit">
    <text evidence="2 12">Homodimer.</text>
</comment>
<dbReference type="FunFam" id="3.40.50.720:FF:000094">
    <property type="entry name" value="Bifunctional protein FolD"/>
    <property type="match status" value="1"/>
</dbReference>
<evidence type="ECO:0000256" key="12">
    <source>
        <dbReference type="HAMAP-Rule" id="MF_01576"/>
    </source>
</evidence>
<comment type="catalytic activity">
    <reaction evidence="12">
        <text>(6R)-5,10-methylene-5,6,7,8-tetrahydrofolate + NADP(+) = (6R)-5,10-methenyltetrahydrofolate + NADPH</text>
        <dbReference type="Rhea" id="RHEA:22812"/>
        <dbReference type="ChEBI" id="CHEBI:15636"/>
        <dbReference type="ChEBI" id="CHEBI:57455"/>
        <dbReference type="ChEBI" id="CHEBI:57783"/>
        <dbReference type="ChEBI" id="CHEBI:58349"/>
        <dbReference type="EC" id="1.5.1.5"/>
    </reaction>
</comment>
<evidence type="ECO:0000313" key="15">
    <source>
        <dbReference type="EMBL" id="CBG39903.1"/>
    </source>
</evidence>
<dbReference type="UniPathway" id="UPA00193"/>
<dbReference type="Pfam" id="PF02882">
    <property type="entry name" value="THF_DHG_CYH_C"/>
    <property type="match status" value="1"/>
</dbReference>
<dbReference type="InterPro" id="IPR036291">
    <property type="entry name" value="NAD(P)-bd_dom_sf"/>
</dbReference>
<keyword evidence="7 12" id="KW-0521">NADP</keyword>
<feature type="domain" description="Tetrahydrofolate dehydrogenase/cyclohydrolase NAD(P)-binding" evidence="14">
    <location>
        <begin position="137"/>
        <end position="278"/>
    </location>
</feature>
<evidence type="ECO:0000259" key="13">
    <source>
        <dbReference type="Pfam" id="PF00763"/>
    </source>
</evidence>
<dbReference type="EC" id="3.5.4.9" evidence="12"/>
<dbReference type="GO" id="GO:0005829">
    <property type="term" value="C:cytosol"/>
    <property type="evidence" value="ECO:0007669"/>
    <property type="project" value="TreeGrafter"/>
</dbReference>
<dbReference type="Gene3D" id="3.40.50.720">
    <property type="entry name" value="NAD(P)-binding Rossmann-like Domain"/>
    <property type="match status" value="1"/>
</dbReference>
<evidence type="ECO:0000256" key="8">
    <source>
        <dbReference type="ARBA" id="ARBA00023002"/>
    </source>
</evidence>
<keyword evidence="10 12" id="KW-0486">Methionine biosynthesis</keyword>
<dbReference type="GO" id="GO:0000105">
    <property type="term" value="P:L-histidine biosynthetic process"/>
    <property type="evidence" value="ECO:0007669"/>
    <property type="project" value="UniProtKB-KW"/>
</dbReference>
<dbReference type="SUPFAM" id="SSF51735">
    <property type="entry name" value="NAD(P)-binding Rossmann-fold domains"/>
    <property type="match status" value="1"/>
</dbReference>
<dbReference type="Pfam" id="PF00763">
    <property type="entry name" value="THF_DHG_CYH"/>
    <property type="match status" value="1"/>
</dbReference>
<dbReference type="InterPro" id="IPR046346">
    <property type="entry name" value="Aminoacid_DH-like_N_sf"/>
</dbReference>
<name>D3UHD1_HELM1</name>
<dbReference type="PROSITE" id="PS00767">
    <property type="entry name" value="THF_DHG_CYH_2"/>
    <property type="match status" value="1"/>
</dbReference>
<feature type="binding site" evidence="12">
    <location>
        <begin position="163"/>
        <end position="165"/>
    </location>
    <ligand>
        <name>NADP(+)</name>
        <dbReference type="ChEBI" id="CHEBI:58349"/>
    </ligand>
</feature>
<feature type="binding site" evidence="12">
    <location>
        <position position="188"/>
    </location>
    <ligand>
        <name>NADP(+)</name>
        <dbReference type="ChEBI" id="CHEBI:58349"/>
    </ligand>
</feature>
<protein>
    <recommendedName>
        <fullName evidence="12">Bifunctional protein FolD</fullName>
    </recommendedName>
    <domain>
        <recommendedName>
            <fullName evidence="12">Methylenetetrahydrofolate dehydrogenase</fullName>
            <ecNumber evidence="12">1.5.1.5</ecNumber>
        </recommendedName>
    </domain>
    <domain>
        <recommendedName>
            <fullName evidence="12">Methenyltetrahydrofolate cyclohydrolase</fullName>
            <ecNumber evidence="12">3.5.4.9</ecNumber>
        </recommendedName>
    </domain>
</protein>
<dbReference type="RefSeq" id="WP_013022986.1">
    <property type="nucleotide sequence ID" value="NC_013949.1"/>
</dbReference>
<dbReference type="EC" id="1.5.1.5" evidence="12"/>
<comment type="pathway">
    <text evidence="1 12">One-carbon metabolism; tetrahydrofolate interconversion.</text>
</comment>
<evidence type="ECO:0000313" key="16">
    <source>
        <dbReference type="Proteomes" id="UP000001522"/>
    </source>
</evidence>
<organism evidence="15 16">
    <name type="scientific">Helicobacter mustelae (strain ATCC 43772 / CCUG 25715 / CIP 103759 / LMG 18044 / NCTC 12198 / R85-136P)</name>
    <name type="common">Campylobacter mustelae</name>
    <dbReference type="NCBI Taxonomy" id="679897"/>
    <lineage>
        <taxon>Bacteria</taxon>
        <taxon>Pseudomonadati</taxon>
        <taxon>Campylobacterota</taxon>
        <taxon>Epsilonproteobacteria</taxon>
        <taxon>Campylobacterales</taxon>
        <taxon>Helicobacteraceae</taxon>
        <taxon>Helicobacter</taxon>
    </lineage>
</organism>
<dbReference type="HOGENOM" id="CLU_034045_2_1_7"/>
<sequence length="281" mass="30354">MILLDGRAVAEEKEKELMQEVEELHQKNIIPTLAVILVGNDSASASYVNMKTRACHRIGIDSVTQKYHTNITQHQVLDAIKKLNDDFNVDGILVQLPLPGHINTQEILEAIDPAKDVDGFHPYNIGRMHAGIPAFVPATPMGVMQLLKYYKIEILGKNVVIIGASNIVGKPLAALMLQEGATISLCHIHTKDIALHAKEADIVCVGVGKAGLLKKEMIKEGAVVIDIGINRLEDGRLVGDVDALVAKKSSYFTPVPGGVGPMTISALLQNTIQAAKNRKGK</sequence>
<comment type="similarity">
    <text evidence="12">Belongs to the tetrahydrofolate dehydrogenase/cyclohydrolase family.</text>
</comment>
<evidence type="ECO:0000256" key="3">
    <source>
        <dbReference type="ARBA" id="ARBA00022563"/>
    </source>
</evidence>
<keyword evidence="9 12" id="KW-0368">Histidine biosynthesis</keyword>
<dbReference type="eggNOG" id="COG0190">
    <property type="taxonomic scope" value="Bacteria"/>
</dbReference>
<reference evidence="15 16" key="1">
    <citation type="journal article" date="2010" name="BMC Genomics">
        <title>Comparative genomics and proteomics of Helicobacter mustelae, an ulcerogenic and carcinogenic gastric pathogen.</title>
        <authorList>
            <person name="O'Toole P.W."/>
            <person name="Snelling W.J."/>
            <person name="Canchaya C."/>
            <person name="Forde B.M."/>
            <person name="Hardie K.R."/>
            <person name="Josenhans C."/>
            <person name="Graham R.L.J."/>
            <person name="McMullan G."/>
            <person name="Parkhill J."/>
            <person name="Belda E."/>
            <person name="Bentley S.D."/>
        </authorList>
    </citation>
    <scope>NUCLEOTIDE SEQUENCE [LARGE SCALE GENOMIC DNA]</scope>
    <source>
        <strain evidence="16">ATCC 43772 / LMG 18044 / NCTC 12198 / 12198</strain>
    </source>
</reference>
<dbReference type="GO" id="GO:0009086">
    <property type="term" value="P:methionine biosynthetic process"/>
    <property type="evidence" value="ECO:0007669"/>
    <property type="project" value="UniProtKB-KW"/>
</dbReference>